<comment type="caution">
    <text evidence="2">The sequence shown here is derived from an EMBL/GenBank/DDBJ whole genome shotgun (WGS) entry which is preliminary data.</text>
</comment>
<dbReference type="Gene3D" id="3.20.20.100">
    <property type="entry name" value="NADP-dependent oxidoreductase domain"/>
    <property type="match status" value="1"/>
</dbReference>
<dbReference type="SUPFAM" id="SSF51430">
    <property type="entry name" value="NAD(P)-linked oxidoreductase"/>
    <property type="match status" value="1"/>
</dbReference>
<accession>A0A0F9D738</accession>
<proteinExistence type="predicted"/>
<dbReference type="AlphaFoldDB" id="A0A0F9D738"/>
<organism evidence="2">
    <name type="scientific">marine sediment metagenome</name>
    <dbReference type="NCBI Taxonomy" id="412755"/>
    <lineage>
        <taxon>unclassified sequences</taxon>
        <taxon>metagenomes</taxon>
        <taxon>ecological metagenomes</taxon>
    </lineage>
</organism>
<dbReference type="PANTHER" id="PTHR43312">
    <property type="entry name" value="D-THREO-ALDOSE 1-DEHYDROGENASE"/>
    <property type="match status" value="1"/>
</dbReference>
<dbReference type="InterPro" id="IPR053135">
    <property type="entry name" value="AKR2_Oxidoreductase"/>
</dbReference>
<name>A0A0F9D738_9ZZZZ</name>
<gene>
    <name evidence="2" type="ORF">LCGC14_2235940</name>
</gene>
<dbReference type="PANTHER" id="PTHR43312:SF1">
    <property type="entry name" value="NADP-DEPENDENT OXIDOREDUCTASE DOMAIN-CONTAINING PROTEIN"/>
    <property type="match status" value="1"/>
</dbReference>
<dbReference type="InterPro" id="IPR036812">
    <property type="entry name" value="NAD(P)_OxRdtase_dom_sf"/>
</dbReference>
<protein>
    <recommendedName>
        <fullName evidence="1">NADP-dependent oxidoreductase domain-containing protein</fullName>
    </recommendedName>
</protein>
<dbReference type="Pfam" id="PF00248">
    <property type="entry name" value="Aldo_ket_red"/>
    <property type="match status" value="1"/>
</dbReference>
<feature type="domain" description="NADP-dependent oxidoreductase" evidence="1">
    <location>
        <begin position="16"/>
        <end position="136"/>
    </location>
</feature>
<reference evidence="2" key="1">
    <citation type="journal article" date="2015" name="Nature">
        <title>Complex archaea that bridge the gap between prokaryotes and eukaryotes.</title>
        <authorList>
            <person name="Spang A."/>
            <person name="Saw J.H."/>
            <person name="Jorgensen S.L."/>
            <person name="Zaremba-Niedzwiedzka K."/>
            <person name="Martijn J."/>
            <person name="Lind A.E."/>
            <person name="van Eijk R."/>
            <person name="Schleper C."/>
            <person name="Guy L."/>
            <person name="Ettema T.J."/>
        </authorList>
    </citation>
    <scope>NUCLEOTIDE SEQUENCE</scope>
</reference>
<dbReference type="InterPro" id="IPR023210">
    <property type="entry name" value="NADP_OxRdtase_dom"/>
</dbReference>
<feature type="non-terminal residue" evidence="2">
    <location>
        <position position="136"/>
    </location>
</feature>
<dbReference type="EMBL" id="LAZR01030184">
    <property type="protein sequence ID" value="KKL57384.1"/>
    <property type="molecule type" value="Genomic_DNA"/>
</dbReference>
<evidence type="ECO:0000313" key="2">
    <source>
        <dbReference type="EMBL" id="KKL57384.1"/>
    </source>
</evidence>
<evidence type="ECO:0000259" key="1">
    <source>
        <dbReference type="Pfam" id="PF00248"/>
    </source>
</evidence>
<sequence length="136" mass="14935">MEYRQLGGSDVNVSAVTLGTWAIGGWMWGGTDEQAAIAAIQAAIDAGMTSIDTAPMYGMGLSEEIVGKAVAGRRDRVQLLTKYGMRWDLAEGKHWFDTKTPEGQDVKVHLCAKAHSVIEECERSLKRLRTDCIDVY</sequence>